<feature type="region of interest" description="Disordered" evidence="1">
    <location>
        <begin position="1"/>
        <end position="25"/>
    </location>
</feature>
<organism evidence="2 3">
    <name type="scientific">Escherichia phage IMM-002</name>
    <dbReference type="NCBI Taxonomy" id="2041760"/>
    <lineage>
        <taxon>Viruses</taxon>
        <taxon>Duplodnaviria</taxon>
        <taxon>Heunggongvirae</taxon>
        <taxon>Uroviricota</taxon>
        <taxon>Caudoviricetes</taxon>
        <taxon>Autographivirales</taxon>
        <taxon>Autotranscriptaviridae</taxon>
        <taxon>Studiervirinae</taxon>
        <taxon>Kayfunavirus</taxon>
        <taxon>Kayfunavirus IMM002</taxon>
    </lineage>
</organism>
<reference evidence="2 3" key="1">
    <citation type="submission" date="2017-08" db="EMBL/GenBank/DDBJ databases">
        <title>Genomic analysis reveals CRISPR-Cas mediated host-pathogen interaction between enterotoxigenic Escherichia coli and phages.</title>
        <authorList>
            <person name="Chakraborty S."/>
            <person name="Begum Y.A."/>
            <person name="Qadri F."/>
            <person name="Camilli A."/>
        </authorList>
    </citation>
    <scope>NUCLEOTIDE SEQUENCE [LARGE SCALE GENOMIC DNA]</scope>
</reference>
<sequence length="45" mass="4755">MSPSLLQTSASRLNDERIPAGPCGPQVLPEDLSVQLCAQQRCTSG</sequence>
<proteinExistence type="predicted"/>
<dbReference type="Proteomes" id="UP000275089">
    <property type="component" value="Segment"/>
</dbReference>
<dbReference type="KEGG" id="vg:55003945"/>
<evidence type="ECO:0000313" key="3">
    <source>
        <dbReference type="Proteomes" id="UP000275089"/>
    </source>
</evidence>
<dbReference type="RefSeq" id="YP_009812872.1">
    <property type="nucleotide sequence ID" value="NC_048071.1"/>
</dbReference>
<dbReference type="EMBL" id="MF630921">
    <property type="protein sequence ID" value="ATI17003.1"/>
    <property type="molecule type" value="Genomic_DNA"/>
</dbReference>
<keyword evidence="3" id="KW-1185">Reference proteome</keyword>
<protein>
    <submittedName>
        <fullName evidence="2">Uncharacterized protein</fullName>
    </submittedName>
</protein>
<dbReference type="GeneID" id="55003945"/>
<evidence type="ECO:0000256" key="1">
    <source>
        <dbReference type="SAM" id="MobiDB-lite"/>
    </source>
</evidence>
<feature type="compositionally biased region" description="Polar residues" evidence="1">
    <location>
        <begin position="1"/>
        <end position="12"/>
    </location>
</feature>
<name>A0A384WII3_9CAUD</name>
<evidence type="ECO:0000313" key="2">
    <source>
        <dbReference type="EMBL" id="ATI17003.1"/>
    </source>
</evidence>
<accession>A0A384WII3</accession>